<protein>
    <submittedName>
        <fullName evidence="4">Uncharacterized protein</fullName>
    </submittedName>
</protein>
<keyword evidence="1" id="KW-0677">Repeat</keyword>
<sequence length="371" mass="40750">MDFVLIQERPGKKIISVNDTPAHRFLQAVVHGDLVLIKNTLDRKPDILSEQLGLKALFIACEQGDIETIDFLLVKILQKETSKEVEDALSIKNLSIQSLIDSYNENGDTLLSCAARYGYTEICKHLINCGASINQTTQYVHQTPLLVSIENGWTDLASELIHCGADVTITDNVGITHLYAAVKTGDVKIVEELIKAGCDVNVGSQDHAPIFLAARLGLLPIVKFRQVLVYVHVIGILLLLTGHTEVLQYLVNEGCDVNKSDMYDVSPLHIAAMTGNVEALIILINGGADPKLKTHTGLTPLLMAIEKDQSKVVEHMLKMGADILHKPYGSNNLKSIAVVFDRGFEDTLEVLLRGCAKMPIPHYPGVTEIFR</sequence>
<dbReference type="EMBL" id="JARBDR010000917">
    <property type="protein sequence ID" value="KAJ8303021.1"/>
    <property type="molecule type" value="Genomic_DNA"/>
</dbReference>
<dbReference type="PROSITE" id="PS50088">
    <property type="entry name" value="ANK_REPEAT"/>
    <property type="match status" value="5"/>
</dbReference>
<evidence type="ECO:0000256" key="2">
    <source>
        <dbReference type="ARBA" id="ARBA00023043"/>
    </source>
</evidence>
<feature type="repeat" description="ANK" evidence="3">
    <location>
        <begin position="296"/>
        <end position="323"/>
    </location>
</feature>
<feature type="repeat" description="ANK" evidence="3">
    <location>
        <begin position="263"/>
        <end position="295"/>
    </location>
</feature>
<evidence type="ECO:0000313" key="5">
    <source>
        <dbReference type="Proteomes" id="UP001217089"/>
    </source>
</evidence>
<accession>A0ABQ9ECF2</accession>
<evidence type="ECO:0000313" key="4">
    <source>
        <dbReference type="EMBL" id="KAJ8303021.1"/>
    </source>
</evidence>
<dbReference type="Proteomes" id="UP001217089">
    <property type="component" value="Unassembled WGS sequence"/>
</dbReference>
<feature type="repeat" description="ANK" evidence="3">
    <location>
        <begin position="106"/>
        <end position="138"/>
    </location>
</feature>
<dbReference type="SMART" id="SM00248">
    <property type="entry name" value="ANK"/>
    <property type="match status" value="7"/>
</dbReference>
<dbReference type="InterPro" id="IPR002110">
    <property type="entry name" value="Ankyrin_rpt"/>
</dbReference>
<dbReference type="Pfam" id="PF12796">
    <property type="entry name" value="Ank_2"/>
    <property type="match status" value="3"/>
</dbReference>
<reference evidence="4 5" key="1">
    <citation type="submission" date="2022-12" db="EMBL/GenBank/DDBJ databases">
        <title>Chromosome-level genome of Tegillarca granosa.</title>
        <authorList>
            <person name="Kim J."/>
        </authorList>
    </citation>
    <scope>NUCLEOTIDE SEQUENCE [LARGE SCALE GENOMIC DNA]</scope>
    <source>
        <strain evidence="4">Teg-2019</strain>
        <tissue evidence="4">Adductor muscle</tissue>
    </source>
</reference>
<dbReference type="PANTHER" id="PTHR24188">
    <property type="entry name" value="ANKYRIN REPEAT PROTEIN"/>
    <property type="match status" value="1"/>
</dbReference>
<proteinExistence type="predicted"/>
<comment type="caution">
    <text evidence="4">The sequence shown here is derived from an EMBL/GenBank/DDBJ whole genome shotgun (WGS) entry which is preliminary data.</text>
</comment>
<dbReference type="PANTHER" id="PTHR24188:SF29">
    <property type="entry name" value="GH09064P"/>
    <property type="match status" value="1"/>
</dbReference>
<dbReference type="InterPro" id="IPR036770">
    <property type="entry name" value="Ankyrin_rpt-contain_sf"/>
</dbReference>
<dbReference type="Gene3D" id="1.25.40.20">
    <property type="entry name" value="Ankyrin repeat-containing domain"/>
    <property type="match status" value="2"/>
</dbReference>
<organism evidence="4 5">
    <name type="scientific">Tegillarca granosa</name>
    <name type="common">Malaysian cockle</name>
    <name type="synonym">Anadara granosa</name>
    <dbReference type="NCBI Taxonomy" id="220873"/>
    <lineage>
        <taxon>Eukaryota</taxon>
        <taxon>Metazoa</taxon>
        <taxon>Spiralia</taxon>
        <taxon>Lophotrochozoa</taxon>
        <taxon>Mollusca</taxon>
        <taxon>Bivalvia</taxon>
        <taxon>Autobranchia</taxon>
        <taxon>Pteriomorphia</taxon>
        <taxon>Arcoida</taxon>
        <taxon>Arcoidea</taxon>
        <taxon>Arcidae</taxon>
        <taxon>Tegillarca</taxon>
    </lineage>
</organism>
<dbReference type="SUPFAM" id="SSF48403">
    <property type="entry name" value="Ankyrin repeat"/>
    <property type="match status" value="1"/>
</dbReference>
<keyword evidence="2 3" id="KW-0040">ANK repeat</keyword>
<evidence type="ECO:0000256" key="1">
    <source>
        <dbReference type="ARBA" id="ARBA00022737"/>
    </source>
</evidence>
<feature type="repeat" description="ANK" evidence="3">
    <location>
        <begin position="140"/>
        <end position="172"/>
    </location>
</feature>
<gene>
    <name evidence="4" type="ORF">KUTeg_019417</name>
</gene>
<name>A0ABQ9ECF2_TEGGR</name>
<evidence type="ECO:0000256" key="3">
    <source>
        <dbReference type="PROSITE-ProRule" id="PRU00023"/>
    </source>
</evidence>
<feature type="repeat" description="ANK" evidence="3">
    <location>
        <begin position="173"/>
        <end position="205"/>
    </location>
</feature>
<dbReference type="PROSITE" id="PS50297">
    <property type="entry name" value="ANK_REP_REGION"/>
    <property type="match status" value="4"/>
</dbReference>
<keyword evidence="5" id="KW-1185">Reference proteome</keyword>